<protein>
    <submittedName>
        <fullName evidence="1">Sulfate adenylyltransferase</fullName>
    </submittedName>
</protein>
<reference evidence="1 2" key="1">
    <citation type="journal article" date="2019" name="Biochem. Eng. J.">
        <title>Metabolic engineering of the marine bacteria Neptunomonas concharum for the production of acetoin and meso-2,3-butanediol from acetate.</title>
        <authorList>
            <person name="Li W."/>
            <person name="Pu N."/>
            <person name="Liu C.-X."/>
            <person name="Yuan Q.-P."/>
            <person name="Li Z.-J."/>
        </authorList>
    </citation>
    <scope>NUCLEOTIDE SEQUENCE [LARGE SCALE GENOMIC DNA]</scope>
    <source>
        <strain evidence="1 2">JCM17730</strain>
    </source>
</reference>
<dbReference type="PANTHER" id="PTHR39327:SF1">
    <property type="entry name" value="BLR5470 PROTEIN"/>
    <property type="match status" value="1"/>
</dbReference>
<evidence type="ECO:0000313" key="2">
    <source>
        <dbReference type="Proteomes" id="UP000324760"/>
    </source>
</evidence>
<dbReference type="InterPro" id="IPR010319">
    <property type="entry name" value="Transglutaminase-like_Cys_pept"/>
</dbReference>
<dbReference type="Pfam" id="PF06035">
    <property type="entry name" value="Peptidase_C93"/>
    <property type="match status" value="1"/>
</dbReference>
<accession>A0A5P1RFH7</accession>
<dbReference type="EMBL" id="CP043869">
    <property type="protein sequence ID" value="QEQ98414.1"/>
    <property type="molecule type" value="Genomic_DNA"/>
</dbReference>
<dbReference type="KEGG" id="ncu:F0U83_10720"/>
<name>A0A5P1RFH7_9GAMM</name>
<dbReference type="Proteomes" id="UP000324760">
    <property type="component" value="Chromosome"/>
</dbReference>
<dbReference type="AlphaFoldDB" id="A0A5P1RFH7"/>
<dbReference type="Gene3D" id="3.10.620.30">
    <property type="match status" value="1"/>
</dbReference>
<dbReference type="GO" id="GO:0016779">
    <property type="term" value="F:nucleotidyltransferase activity"/>
    <property type="evidence" value="ECO:0007669"/>
    <property type="project" value="UniProtKB-KW"/>
</dbReference>
<keyword evidence="1" id="KW-0548">Nucleotidyltransferase</keyword>
<evidence type="ECO:0000313" key="1">
    <source>
        <dbReference type="EMBL" id="QEQ98414.1"/>
    </source>
</evidence>
<proteinExistence type="predicted"/>
<dbReference type="PANTHER" id="PTHR39327">
    <property type="match status" value="1"/>
</dbReference>
<dbReference type="OrthoDB" id="5401788at2"/>
<keyword evidence="1" id="KW-0808">Transferase</keyword>
<keyword evidence="2" id="KW-1185">Reference proteome</keyword>
<gene>
    <name evidence="1" type="ORF">F0U83_10720</name>
</gene>
<sequence length="205" mass="23490">MAATGLSEIGIRLSQAYIQQLETKYGKQAGLRLRAWQNLINDLQGKSEQQKLKEVNDFFNQVRFLDDIVHWKQKDYWATPVEFLISNGGDCEDFSIAKYYTLKETGVDMSKLSIAYVKALKLNQAHMVLTYYESPNAIPVVLDNLIPEIKPANQRTDLLHVYSFNGDNLWLSKKGRRSTLVGTSDRLGPWVQLKSRLENKHVNVN</sequence>
<organism evidence="1 2">
    <name type="scientific">Neptunomonas concharum</name>
    <dbReference type="NCBI Taxonomy" id="1031538"/>
    <lineage>
        <taxon>Bacteria</taxon>
        <taxon>Pseudomonadati</taxon>
        <taxon>Pseudomonadota</taxon>
        <taxon>Gammaproteobacteria</taxon>
        <taxon>Oceanospirillales</taxon>
        <taxon>Oceanospirillaceae</taxon>
        <taxon>Neptunomonas</taxon>
    </lineage>
</organism>